<proteinExistence type="predicted"/>
<dbReference type="InterPro" id="IPR009506">
    <property type="entry name" value="YjiS-like"/>
</dbReference>
<organism evidence="2 3">
    <name type="scientific">Ectopseudomonas chengduensis</name>
    <dbReference type="NCBI Taxonomy" id="489632"/>
    <lineage>
        <taxon>Bacteria</taxon>
        <taxon>Pseudomonadati</taxon>
        <taxon>Pseudomonadota</taxon>
        <taxon>Gammaproteobacteria</taxon>
        <taxon>Pseudomonadales</taxon>
        <taxon>Pseudomonadaceae</taxon>
        <taxon>Ectopseudomonas</taxon>
    </lineage>
</organism>
<dbReference type="EMBL" id="FMZQ01000001">
    <property type="protein sequence ID" value="SDC11195.1"/>
    <property type="molecule type" value="Genomic_DNA"/>
</dbReference>
<dbReference type="RefSeq" id="WP_017678273.1">
    <property type="nucleotide sequence ID" value="NZ_FMZQ01000001.1"/>
</dbReference>
<evidence type="ECO:0000313" key="2">
    <source>
        <dbReference type="EMBL" id="SDC11195.1"/>
    </source>
</evidence>
<reference evidence="3" key="1">
    <citation type="submission" date="2016-10" db="EMBL/GenBank/DDBJ databases">
        <authorList>
            <person name="Varghese N."/>
            <person name="Submissions S."/>
        </authorList>
    </citation>
    <scope>NUCLEOTIDE SEQUENCE [LARGE SCALE GENOMIC DNA]</scope>
    <source>
        <strain evidence="3">DSM 26382</strain>
    </source>
</reference>
<dbReference type="AlphaFoldDB" id="A0A1G6IYQ0"/>
<evidence type="ECO:0000313" key="3">
    <source>
        <dbReference type="Proteomes" id="UP000199467"/>
    </source>
</evidence>
<accession>A0A1G6IYQ0</accession>
<name>A0A1G6IYQ0_9GAMM</name>
<sequence>MTGFSNTDFVALGEAVRITRHKGEVRYFGRDWPAFWRRLNTRRVLLKLNDQQLRDIGLSRAQAEREASRPFWTL</sequence>
<dbReference type="Pfam" id="PF06568">
    <property type="entry name" value="YjiS-like"/>
    <property type="match status" value="1"/>
</dbReference>
<evidence type="ECO:0000259" key="1">
    <source>
        <dbReference type="Pfam" id="PF06568"/>
    </source>
</evidence>
<keyword evidence="3" id="KW-1185">Reference proteome</keyword>
<dbReference type="Proteomes" id="UP000199467">
    <property type="component" value="Unassembled WGS sequence"/>
</dbReference>
<feature type="domain" description="YjiS-like" evidence="1">
    <location>
        <begin position="36"/>
        <end position="64"/>
    </location>
</feature>
<protein>
    <submittedName>
        <fullName evidence="2">Uncharacterized conserved protein YjiS, DUF1127 family</fullName>
    </submittedName>
</protein>
<gene>
    <name evidence="2" type="ORF">SAMN05216576_101459</name>
</gene>